<evidence type="ECO:0000256" key="2">
    <source>
        <dbReference type="ARBA" id="ARBA00022692"/>
    </source>
</evidence>
<feature type="transmembrane region" description="Helical" evidence="5">
    <location>
        <begin position="63"/>
        <end position="84"/>
    </location>
</feature>
<protein>
    <submittedName>
        <fullName evidence="7 8">Protein NKG7-like</fullName>
    </submittedName>
</protein>
<keyword evidence="2 5" id="KW-0812">Transmembrane</keyword>
<evidence type="ECO:0000313" key="8">
    <source>
        <dbReference type="RefSeq" id="XP_072835715.1"/>
    </source>
</evidence>
<feature type="transmembrane region" description="Helical" evidence="5">
    <location>
        <begin position="125"/>
        <end position="149"/>
    </location>
</feature>
<dbReference type="OrthoDB" id="9427654at2759"/>
<dbReference type="Pfam" id="PF00822">
    <property type="entry name" value="PMP22_Claudin"/>
    <property type="match status" value="1"/>
</dbReference>
<gene>
    <name evidence="7 8" type="primary">LOC110086514</name>
</gene>
<comment type="subcellular location">
    <subcellularLocation>
        <location evidence="1">Membrane</location>
        <topology evidence="1">Multi-pass membrane protein</topology>
    </subcellularLocation>
</comment>
<evidence type="ECO:0000256" key="5">
    <source>
        <dbReference type="SAM" id="Phobius"/>
    </source>
</evidence>
<evidence type="ECO:0000313" key="6">
    <source>
        <dbReference type="Proteomes" id="UP001652642"/>
    </source>
</evidence>
<dbReference type="PANTHER" id="PTHR10671">
    <property type="entry name" value="EPITHELIAL MEMBRANE PROTEIN-RELATED"/>
    <property type="match status" value="1"/>
</dbReference>
<keyword evidence="4 5" id="KW-0472">Membrane</keyword>
<evidence type="ECO:0000313" key="7">
    <source>
        <dbReference type="RefSeq" id="XP_020663119.2"/>
    </source>
</evidence>
<dbReference type="Gene3D" id="1.20.140.150">
    <property type="match status" value="1"/>
</dbReference>
<evidence type="ECO:0000256" key="4">
    <source>
        <dbReference type="ARBA" id="ARBA00023136"/>
    </source>
</evidence>
<dbReference type="RefSeq" id="XP_020663119.2">
    <property type="nucleotide sequence ID" value="XM_020807460.2"/>
</dbReference>
<keyword evidence="3 5" id="KW-1133">Transmembrane helix</keyword>
<organism evidence="6 7">
    <name type="scientific">Pogona vitticeps</name>
    <name type="common">central bearded dragon</name>
    <dbReference type="NCBI Taxonomy" id="103695"/>
    <lineage>
        <taxon>Eukaryota</taxon>
        <taxon>Metazoa</taxon>
        <taxon>Chordata</taxon>
        <taxon>Craniata</taxon>
        <taxon>Vertebrata</taxon>
        <taxon>Euteleostomi</taxon>
        <taxon>Lepidosauria</taxon>
        <taxon>Squamata</taxon>
        <taxon>Bifurcata</taxon>
        <taxon>Unidentata</taxon>
        <taxon>Episquamata</taxon>
        <taxon>Toxicofera</taxon>
        <taxon>Iguania</taxon>
        <taxon>Acrodonta</taxon>
        <taxon>Agamidae</taxon>
        <taxon>Amphibolurinae</taxon>
        <taxon>Pogona</taxon>
    </lineage>
</organism>
<evidence type="ECO:0000256" key="3">
    <source>
        <dbReference type="ARBA" id="ARBA00022989"/>
    </source>
</evidence>
<dbReference type="RefSeq" id="XP_072835715.1">
    <property type="nucleotide sequence ID" value="XM_072979614.1"/>
</dbReference>
<dbReference type="InterPro" id="IPR004031">
    <property type="entry name" value="PMP22/EMP/MP20/Claudin"/>
</dbReference>
<dbReference type="PANTHER" id="PTHR10671:SF34">
    <property type="entry name" value="PROTEIN NKG7"/>
    <property type="match status" value="1"/>
</dbReference>
<dbReference type="InterPro" id="IPR050579">
    <property type="entry name" value="PMP-22/EMP/MP20-like"/>
</dbReference>
<feature type="transmembrane region" description="Helical" evidence="5">
    <location>
        <begin position="7"/>
        <end position="30"/>
    </location>
</feature>
<feature type="transmembrane region" description="Helical" evidence="5">
    <location>
        <begin position="96"/>
        <end position="119"/>
    </location>
</feature>
<reference evidence="7 8" key="1">
    <citation type="submission" date="2025-05" db="UniProtKB">
        <authorList>
            <consortium name="RefSeq"/>
        </authorList>
    </citation>
    <scope>IDENTIFICATION</scope>
</reference>
<proteinExistence type="predicted"/>
<sequence>MNVLQICSVICSFVSLLLILISLGSDYWVVNGIVHAGLWNFCASSVCNPFGMDVAAGDHATRAFMLLGMIAGAVSFFGICASFFKSQVGSMSLIKTSADVSIAAAICAMIAMSVFTGLSSGSRGFYGWSFGLGWASFPLFLITGVLAYLSRTLSPE</sequence>
<keyword evidence="6" id="KW-1185">Reference proteome</keyword>
<dbReference type="GeneID" id="110086514"/>
<evidence type="ECO:0000256" key="1">
    <source>
        <dbReference type="ARBA" id="ARBA00004141"/>
    </source>
</evidence>
<name>A0A6J0UXY6_9SAUR</name>
<dbReference type="Proteomes" id="UP001652642">
    <property type="component" value="Chromosome 9"/>
</dbReference>
<accession>A0A6J0UXY6</accession>